<comment type="caution">
    <text evidence="3">The sequence shown here is derived from an EMBL/GenBank/DDBJ whole genome shotgun (WGS) entry which is preliminary data.</text>
</comment>
<feature type="transmembrane region" description="Helical" evidence="1">
    <location>
        <begin position="309"/>
        <end position="333"/>
    </location>
</feature>
<dbReference type="EMBL" id="JACCBT010000001">
    <property type="protein sequence ID" value="NYE17795.1"/>
    <property type="molecule type" value="Genomic_DNA"/>
</dbReference>
<name>A0A7Y9GLX8_9ACTN</name>
<evidence type="ECO:0000313" key="4">
    <source>
        <dbReference type="Proteomes" id="UP000591272"/>
    </source>
</evidence>
<keyword evidence="1" id="KW-1133">Transmembrane helix</keyword>
<evidence type="ECO:0000313" key="3">
    <source>
        <dbReference type="EMBL" id="NYE17795.1"/>
    </source>
</evidence>
<dbReference type="AlphaFoldDB" id="A0A7Y9GLX8"/>
<feature type="signal peptide" evidence="2">
    <location>
        <begin position="1"/>
        <end position="22"/>
    </location>
</feature>
<dbReference type="Proteomes" id="UP000591272">
    <property type="component" value="Unassembled WGS sequence"/>
</dbReference>
<feature type="transmembrane region" description="Helical" evidence="1">
    <location>
        <begin position="65"/>
        <end position="85"/>
    </location>
</feature>
<organism evidence="3 4">
    <name type="scientific">Actinomadura citrea</name>
    <dbReference type="NCBI Taxonomy" id="46158"/>
    <lineage>
        <taxon>Bacteria</taxon>
        <taxon>Bacillati</taxon>
        <taxon>Actinomycetota</taxon>
        <taxon>Actinomycetes</taxon>
        <taxon>Streptosporangiales</taxon>
        <taxon>Thermomonosporaceae</taxon>
        <taxon>Actinomadura</taxon>
    </lineage>
</organism>
<feature type="transmembrane region" description="Helical" evidence="1">
    <location>
        <begin position="201"/>
        <end position="222"/>
    </location>
</feature>
<proteinExistence type="predicted"/>
<feature type="transmembrane region" description="Helical" evidence="1">
    <location>
        <begin position="275"/>
        <end position="297"/>
    </location>
</feature>
<evidence type="ECO:0000256" key="1">
    <source>
        <dbReference type="SAM" id="Phobius"/>
    </source>
</evidence>
<keyword evidence="4" id="KW-1185">Reference proteome</keyword>
<dbReference type="RefSeq" id="WP_179838084.1">
    <property type="nucleotide sequence ID" value="NZ_BMRD01000003.1"/>
</dbReference>
<reference evidence="3 4" key="1">
    <citation type="submission" date="2020-07" db="EMBL/GenBank/DDBJ databases">
        <title>Sequencing the genomes of 1000 actinobacteria strains.</title>
        <authorList>
            <person name="Klenk H.-P."/>
        </authorList>
    </citation>
    <scope>NUCLEOTIDE SEQUENCE [LARGE SCALE GENOMIC DNA]</scope>
    <source>
        <strain evidence="3 4">DSM 43461</strain>
    </source>
</reference>
<keyword evidence="1" id="KW-0812">Transmembrane</keyword>
<evidence type="ECO:0000256" key="2">
    <source>
        <dbReference type="SAM" id="SignalP"/>
    </source>
</evidence>
<evidence type="ECO:0008006" key="5">
    <source>
        <dbReference type="Google" id="ProtNLM"/>
    </source>
</evidence>
<feature type="chain" id="PRO_5030968587" description="Integral membrane protein" evidence="2">
    <location>
        <begin position="23"/>
        <end position="394"/>
    </location>
</feature>
<feature type="transmembrane region" description="Helical" evidence="1">
    <location>
        <begin position="151"/>
        <end position="171"/>
    </location>
</feature>
<keyword evidence="1" id="KW-0472">Membrane</keyword>
<sequence>MKRSWSIAAAVCAAVCLSITQADTAAHIPPRLTAFRYGDNPVFRVFSFFAPMTPNDAVGPHLAPWIWPLRLGVYLLTAALVYLTARSVTARTSLVNALLRWTSVVMLAFGAGEVAALTIVILSGADHVSGVSPAIRIDTRWDRHFWSSDGMFAGVGMSLWIGLPLIGLYTAHRVWRARLPGDPPGVLTRAVGDLPGRARHVATVGVIPAVCLALVGGATPFVSPGDGRISLPKALSNISLYPRLRPKPPPNVVDDWLPPKDGEKLMLYSGISESWPVSTAVALVFLVLLWLMLWKVVSALEPGARRGTLYAFLFGWSVIVLTGALTAIFHAALSRLTNDGIGFGTQVTLILPFAMRFGVVWGWLVGLAVAFSCRRSGRPALVAAPTDTPAGTTP</sequence>
<gene>
    <name evidence="3" type="ORF">BJ999_008091</name>
</gene>
<feature type="transmembrane region" description="Helical" evidence="1">
    <location>
        <begin position="97"/>
        <end position="122"/>
    </location>
</feature>
<accession>A0A7Y9GLX8</accession>
<protein>
    <recommendedName>
        <fullName evidence="5">Integral membrane protein</fullName>
    </recommendedName>
</protein>
<keyword evidence="2" id="KW-0732">Signal</keyword>
<feature type="transmembrane region" description="Helical" evidence="1">
    <location>
        <begin position="353"/>
        <end position="371"/>
    </location>
</feature>